<gene>
    <name evidence="11" type="primary">atpB</name>
    <name evidence="13" type="ORF">EDE15_5021</name>
</gene>
<keyword evidence="4 11" id="KW-0138">CF(0)</keyword>
<evidence type="ECO:0000313" key="14">
    <source>
        <dbReference type="Proteomes" id="UP000269669"/>
    </source>
</evidence>
<dbReference type="PROSITE" id="PS00449">
    <property type="entry name" value="ATPASE_A"/>
    <property type="match status" value="1"/>
</dbReference>
<proteinExistence type="inferred from homology"/>
<name>A0A428MR43_9BACT</name>
<dbReference type="InterPro" id="IPR045082">
    <property type="entry name" value="ATP_syn_F0_a_bact/chloroplast"/>
</dbReference>
<dbReference type="InterPro" id="IPR023011">
    <property type="entry name" value="ATP_synth_F0_asu_AS"/>
</dbReference>
<dbReference type="GO" id="GO:0046933">
    <property type="term" value="F:proton-transporting ATP synthase activity, rotational mechanism"/>
    <property type="evidence" value="ECO:0007669"/>
    <property type="project" value="UniProtKB-UniRule"/>
</dbReference>
<comment type="function">
    <text evidence="11 12">Key component of the proton channel; it plays a direct role in the translocation of protons across the membrane.</text>
</comment>
<dbReference type="PRINTS" id="PR00123">
    <property type="entry name" value="ATPASEA"/>
</dbReference>
<dbReference type="SUPFAM" id="SSF81336">
    <property type="entry name" value="F1F0 ATP synthase subunit A"/>
    <property type="match status" value="1"/>
</dbReference>
<dbReference type="Pfam" id="PF00119">
    <property type="entry name" value="ATP-synt_A"/>
    <property type="match status" value="1"/>
</dbReference>
<evidence type="ECO:0000256" key="9">
    <source>
        <dbReference type="ARBA" id="ARBA00023136"/>
    </source>
</evidence>
<evidence type="ECO:0000256" key="6">
    <source>
        <dbReference type="ARBA" id="ARBA00022781"/>
    </source>
</evidence>
<dbReference type="Proteomes" id="UP000269669">
    <property type="component" value="Unassembled WGS sequence"/>
</dbReference>
<evidence type="ECO:0000256" key="10">
    <source>
        <dbReference type="ARBA" id="ARBA00023310"/>
    </source>
</evidence>
<comment type="subcellular location">
    <subcellularLocation>
        <location evidence="11 12">Cell membrane</location>
        <topology evidence="11 12">Multi-pass membrane protein</topology>
    </subcellularLocation>
    <subcellularLocation>
        <location evidence="1">Membrane</location>
        <topology evidence="1">Multi-pass membrane protein</topology>
    </subcellularLocation>
</comment>
<dbReference type="EMBL" id="RSDW01000001">
    <property type="protein sequence ID" value="RSL19355.1"/>
    <property type="molecule type" value="Genomic_DNA"/>
</dbReference>
<feature type="transmembrane region" description="Helical" evidence="11">
    <location>
        <begin position="37"/>
        <end position="57"/>
    </location>
</feature>
<feature type="transmembrane region" description="Helical" evidence="11">
    <location>
        <begin position="127"/>
        <end position="143"/>
    </location>
</feature>
<dbReference type="InterPro" id="IPR000568">
    <property type="entry name" value="ATP_synth_F0_asu"/>
</dbReference>
<protein>
    <recommendedName>
        <fullName evidence="11 12">ATP synthase subunit a</fullName>
    </recommendedName>
    <alternativeName>
        <fullName evidence="11">ATP synthase F0 sector subunit a</fullName>
    </alternativeName>
    <alternativeName>
        <fullName evidence="11">F-ATPase subunit 6</fullName>
    </alternativeName>
</protein>
<feature type="transmembrane region" description="Helical" evidence="11">
    <location>
        <begin position="196"/>
        <end position="216"/>
    </location>
</feature>
<keyword evidence="8 11" id="KW-0406">Ion transport</keyword>
<evidence type="ECO:0000313" key="13">
    <source>
        <dbReference type="EMBL" id="RSL19355.1"/>
    </source>
</evidence>
<keyword evidence="10 11" id="KW-0066">ATP synthesis</keyword>
<keyword evidence="7 11" id="KW-1133">Transmembrane helix</keyword>
<dbReference type="HAMAP" id="MF_01393">
    <property type="entry name" value="ATP_synth_a_bact"/>
    <property type="match status" value="1"/>
</dbReference>
<accession>A0A428MR43</accession>
<dbReference type="OrthoDB" id="9789241at2"/>
<dbReference type="CDD" id="cd00310">
    <property type="entry name" value="ATP-synt_Fo_a_6"/>
    <property type="match status" value="1"/>
</dbReference>
<evidence type="ECO:0000256" key="7">
    <source>
        <dbReference type="ARBA" id="ARBA00022989"/>
    </source>
</evidence>
<sequence length="244" mass="27099">MPTQLLFTQFLNAHFAAPVTALLRAVHVQPKFPEAPISNAFAMELLVFGVLVAYFIIVRLTLSVEKPGPAQHLAEMTNEFVEDQAEQIIGHGSERFVSYLTALFLFILLSNLLGLASPWFESPTANVVVPLGFALVTFLYYHYHGVRSNGVAYIKQFLGPVWWLYPLLLPIEIISHCARVLSLTVRLYANMFAGDLLTLAFFSLIPIGIPLVFLGLHLGVAVIQAYVFFLLASIYLSLAVAHDH</sequence>
<keyword evidence="6 11" id="KW-0375">Hydrogen ion transport</keyword>
<comment type="caution">
    <text evidence="13">The sequence shown here is derived from an EMBL/GenBank/DDBJ whole genome shotgun (WGS) entry which is preliminary data.</text>
</comment>
<dbReference type="PANTHER" id="PTHR42823">
    <property type="entry name" value="ATP SYNTHASE SUBUNIT A, CHLOROPLASTIC"/>
    <property type="match status" value="1"/>
</dbReference>
<dbReference type="GO" id="GO:0045259">
    <property type="term" value="C:proton-transporting ATP synthase complex"/>
    <property type="evidence" value="ECO:0007669"/>
    <property type="project" value="UniProtKB-KW"/>
</dbReference>
<keyword evidence="14" id="KW-1185">Reference proteome</keyword>
<evidence type="ECO:0000256" key="4">
    <source>
        <dbReference type="ARBA" id="ARBA00022547"/>
    </source>
</evidence>
<feature type="transmembrane region" description="Helical" evidence="11">
    <location>
        <begin position="163"/>
        <end position="189"/>
    </location>
</feature>
<keyword evidence="9 11" id="KW-0472">Membrane</keyword>
<evidence type="ECO:0000256" key="8">
    <source>
        <dbReference type="ARBA" id="ARBA00023065"/>
    </source>
</evidence>
<dbReference type="NCBIfam" id="TIGR01131">
    <property type="entry name" value="ATP_synt_6_or_A"/>
    <property type="match status" value="1"/>
</dbReference>
<feature type="transmembrane region" description="Helical" evidence="11">
    <location>
        <begin position="96"/>
        <end position="115"/>
    </location>
</feature>
<keyword evidence="3 11" id="KW-0813">Transport</keyword>
<dbReference type="GO" id="GO:0005886">
    <property type="term" value="C:plasma membrane"/>
    <property type="evidence" value="ECO:0007669"/>
    <property type="project" value="UniProtKB-SubCell"/>
</dbReference>
<dbReference type="AlphaFoldDB" id="A0A428MR43"/>
<keyword evidence="11" id="KW-1003">Cell membrane</keyword>
<evidence type="ECO:0000256" key="2">
    <source>
        <dbReference type="ARBA" id="ARBA00006810"/>
    </source>
</evidence>
<dbReference type="GO" id="GO:0042777">
    <property type="term" value="P:proton motive force-driven plasma membrane ATP synthesis"/>
    <property type="evidence" value="ECO:0007669"/>
    <property type="project" value="TreeGrafter"/>
</dbReference>
<evidence type="ECO:0000256" key="5">
    <source>
        <dbReference type="ARBA" id="ARBA00022692"/>
    </source>
</evidence>
<dbReference type="InterPro" id="IPR035908">
    <property type="entry name" value="F0_ATP_A_sf"/>
</dbReference>
<keyword evidence="5 11" id="KW-0812">Transmembrane</keyword>
<feature type="transmembrane region" description="Helical" evidence="11">
    <location>
        <begin position="6"/>
        <end position="25"/>
    </location>
</feature>
<evidence type="ECO:0000256" key="3">
    <source>
        <dbReference type="ARBA" id="ARBA00022448"/>
    </source>
</evidence>
<reference evidence="13 14" key="1">
    <citation type="submission" date="2018-12" db="EMBL/GenBank/DDBJ databases">
        <title>Sequencing of bacterial isolates from soil warming experiment in Harvard Forest, Massachusetts, USA.</title>
        <authorList>
            <person name="Deangelis K."/>
        </authorList>
    </citation>
    <scope>NUCLEOTIDE SEQUENCE [LARGE SCALE GENOMIC DNA]</scope>
    <source>
        <strain evidence="13 14">EB153</strain>
    </source>
</reference>
<organism evidence="13 14">
    <name type="scientific">Edaphobacter aggregans</name>
    <dbReference type="NCBI Taxonomy" id="570835"/>
    <lineage>
        <taxon>Bacteria</taxon>
        <taxon>Pseudomonadati</taxon>
        <taxon>Acidobacteriota</taxon>
        <taxon>Terriglobia</taxon>
        <taxon>Terriglobales</taxon>
        <taxon>Acidobacteriaceae</taxon>
        <taxon>Edaphobacter</taxon>
    </lineage>
</organism>
<evidence type="ECO:0000256" key="1">
    <source>
        <dbReference type="ARBA" id="ARBA00004141"/>
    </source>
</evidence>
<feature type="transmembrane region" description="Helical" evidence="11">
    <location>
        <begin position="222"/>
        <end position="241"/>
    </location>
</feature>
<dbReference type="Gene3D" id="1.20.120.220">
    <property type="entry name" value="ATP synthase, F0 complex, subunit A"/>
    <property type="match status" value="1"/>
</dbReference>
<dbReference type="PANTHER" id="PTHR42823:SF3">
    <property type="entry name" value="ATP SYNTHASE SUBUNIT A, CHLOROPLASTIC"/>
    <property type="match status" value="1"/>
</dbReference>
<evidence type="ECO:0000256" key="11">
    <source>
        <dbReference type="HAMAP-Rule" id="MF_01393"/>
    </source>
</evidence>
<evidence type="ECO:0000256" key="12">
    <source>
        <dbReference type="RuleBase" id="RU000483"/>
    </source>
</evidence>
<dbReference type="RefSeq" id="WP_125487586.1">
    <property type="nucleotide sequence ID" value="NZ_RSDW01000001.1"/>
</dbReference>
<comment type="similarity">
    <text evidence="2 11 12">Belongs to the ATPase A chain family.</text>
</comment>